<sequence>EDYEAQEVKKLIEKIRNGLGHWLTFVTEPDVESTNNRAERALREQVVLRKMFRTLRSAEGVQIHETITTMLATWKRRGLDPPEQLQSILGGQELRLG</sequence>
<dbReference type="PANTHER" id="PTHR33678:SF1">
    <property type="entry name" value="BLL1576 PROTEIN"/>
    <property type="match status" value="1"/>
</dbReference>
<name>A0A1I0JAI8_9EURY</name>
<feature type="domain" description="Transposase IS66 central" evidence="1">
    <location>
        <begin position="6"/>
        <end position="62"/>
    </location>
</feature>
<protein>
    <submittedName>
        <fullName evidence="2">Transposase IS66 family protein</fullName>
    </submittedName>
</protein>
<dbReference type="Proteomes" id="UP000199320">
    <property type="component" value="Unassembled WGS sequence"/>
</dbReference>
<dbReference type="PANTHER" id="PTHR33678">
    <property type="entry name" value="BLL1576 PROTEIN"/>
    <property type="match status" value="1"/>
</dbReference>
<dbReference type="EMBL" id="FOIC01000036">
    <property type="protein sequence ID" value="SEU07029.1"/>
    <property type="molecule type" value="Genomic_DNA"/>
</dbReference>
<dbReference type="RefSeq" id="WP_139246259.1">
    <property type="nucleotide sequence ID" value="NZ_FOIC01000036.1"/>
</dbReference>
<reference evidence="3" key="1">
    <citation type="submission" date="2016-10" db="EMBL/GenBank/DDBJ databases">
        <authorList>
            <person name="Varghese N."/>
            <person name="Submissions S."/>
        </authorList>
    </citation>
    <scope>NUCLEOTIDE SEQUENCE [LARGE SCALE GENOMIC DNA]</scope>
    <source>
        <strain evidence="3">CDM_6</strain>
    </source>
</reference>
<dbReference type="AlphaFoldDB" id="A0A1I0JAI8"/>
<dbReference type="InterPro" id="IPR004291">
    <property type="entry name" value="Transposase_IS66_central"/>
</dbReference>
<accession>A0A1I0JAI8</accession>
<feature type="non-terminal residue" evidence="2">
    <location>
        <position position="1"/>
    </location>
</feature>
<evidence type="ECO:0000313" key="3">
    <source>
        <dbReference type="Proteomes" id="UP000199320"/>
    </source>
</evidence>
<dbReference type="Pfam" id="PF03050">
    <property type="entry name" value="DDE_Tnp_IS66"/>
    <property type="match status" value="1"/>
</dbReference>
<dbReference type="InterPro" id="IPR052344">
    <property type="entry name" value="Transposase-related"/>
</dbReference>
<evidence type="ECO:0000259" key="1">
    <source>
        <dbReference type="Pfam" id="PF03050"/>
    </source>
</evidence>
<gene>
    <name evidence="2" type="ORF">SAMN04488694_13622</name>
</gene>
<evidence type="ECO:0000313" key="2">
    <source>
        <dbReference type="EMBL" id="SEU07029.1"/>
    </source>
</evidence>
<keyword evidence="3" id="KW-1185">Reference proteome</keyword>
<dbReference type="OrthoDB" id="147223at2157"/>
<proteinExistence type="predicted"/>
<organism evidence="2 3">
    <name type="scientific">Natrinema hispanicum</name>
    <dbReference type="NCBI Taxonomy" id="392421"/>
    <lineage>
        <taxon>Archaea</taxon>
        <taxon>Methanobacteriati</taxon>
        <taxon>Methanobacteriota</taxon>
        <taxon>Stenosarchaea group</taxon>
        <taxon>Halobacteria</taxon>
        <taxon>Halobacteriales</taxon>
        <taxon>Natrialbaceae</taxon>
        <taxon>Natrinema</taxon>
    </lineage>
</organism>